<evidence type="ECO:0000313" key="2">
    <source>
        <dbReference type="EMBL" id="AKQ46667.1"/>
    </source>
</evidence>
<accession>A0A0H4VRV0</accession>
<name>A0A0H4VRV0_9BACT</name>
<organism evidence="2 3">
    <name type="scientific">Rufibacter radiotolerans</name>
    <dbReference type="NCBI Taxonomy" id="1379910"/>
    <lineage>
        <taxon>Bacteria</taxon>
        <taxon>Pseudomonadati</taxon>
        <taxon>Bacteroidota</taxon>
        <taxon>Cytophagia</taxon>
        <taxon>Cytophagales</taxon>
        <taxon>Hymenobacteraceae</taxon>
        <taxon>Rufibacter</taxon>
    </lineage>
</organism>
<dbReference type="STRING" id="1379910.TH63_15215"/>
<reference evidence="2 3" key="1">
    <citation type="submission" date="2015-01" db="EMBL/GenBank/DDBJ databases">
        <title>Rufibacter sp./DG31D/ whole genome sequencing.</title>
        <authorList>
            <person name="Kim M.K."/>
            <person name="Srinivasan S."/>
            <person name="Lee J.-J."/>
        </authorList>
    </citation>
    <scope>NUCLEOTIDE SEQUENCE [LARGE SCALE GENOMIC DNA]</scope>
    <source>
        <strain evidence="2 3">DG31D</strain>
    </source>
</reference>
<protein>
    <submittedName>
        <fullName evidence="2">Uncharacterized protein</fullName>
    </submittedName>
</protein>
<evidence type="ECO:0000256" key="1">
    <source>
        <dbReference type="SAM" id="MobiDB-lite"/>
    </source>
</evidence>
<dbReference type="EMBL" id="CP010777">
    <property type="protein sequence ID" value="AKQ46667.1"/>
    <property type="molecule type" value="Genomic_DNA"/>
</dbReference>
<feature type="region of interest" description="Disordered" evidence="1">
    <location>
        <begin position="50"/>
        <end position="72"/>
    </location>
</feature>
<gene>
    <name evidence="2" type="ORF">TH63_15215</name>
</gene>
<keyword evidence="3" id="KW-1185">Reference proteome</keyword>
<proteinExistence type="predicted"/>
<dbReference type="AlphaFoldDB" id="A0A0H4VRV0"/>
<dbReference type="Proteomes" id="UP000036458">
    <property type="component" value="Chromosome"/>
</dbReference>
<evidence type="ECO:0000313" key="3">
    <source>
        <dbReference type="Proteomes" id="UP000036458"/>
    </source>
</evidence>
<dbReference type="KEGG" id="ruf:TH63_15215"/>
<sequence>MFRRVTNEQAPNNWNHGQVKPCPYLSPARRAIQALQPYKQHTGYLPRTWRRAATRSPKHGQGQAAAEQTAMA</sequence>